<evidence type="ECO:0000313" key="13">
    <source>
        <dbReference type="EMBL" id="MBW0493304.1"/>
    </source>
</evidence>
<feature type="transmembrane region" description="Helical" evidence="11">
    <location>
        <begin position="134"/>
        <end position="150"/>
    </location>
</feature>
<sequence length="613" mass="68674">MYDDMMQMLNKQAKLNRRVASLDYRVFSSLLITTLLIGIILMYRRGCRCFHAGWFLYREDPLSRDQSALKRFSARNPERSGVLRHIYNNAFLRKVPILKGTSVGKIALQSSFLGIILVLTKVANPDPFSNPKRFGFLATVNLPLLVVFSMKNSPLAVLGIGYEKLNFLHRFIGYIVTYLIWIHGSLMLKLAYEGQIHNNKAIYSGCLMSIMLLLLWISALPPLRKTFYKAFYALHISGYLSLFIGGFFHDPYLHIFLILSVGLHVISSGWQLLKWKKVQAILTPLPGKITKVEILGIKSGWITGQHIRLRVFGNFFQSLQAHPFTIASIVSSSDREANQIVLYIKAVGVFTTMLYARALDTNGFKNIETGRNSALSISPEHSSRIPSNVGASTRSKSHSSHSKGNYASCRSEIELAKLENSESTSGSDLALDLPANVQIGVHIEGPYGGIGWEDIHEFKDVILFAGGSGISFLLCMLSDVIESAKLNRATERALVIYTVREWEAAKYFSRILNEKINASIQSSISIDLRLFVTQKVGQRPRPSKEVKIEWRRPQLWNLLKDFLKDVRDGQGVGLGASGPPSLLDEVRNSVAKLDMETSQRVGGVKVYIEALGW</sequence>
<evidence type="ECO:0000256" key="1">
    <source>
        <dbReference type="ARBA" id="ARBA00004141"/>
    </source>
</evidence>
<evidence type="ECO:0000256" key="3">
    <source>
        <dbReference type="ARBA" id="ARBA00022448"/>
    </source>
</evidence>
<accession>A0A9Q3CXY3</accession>
<dbReference type="SFLD" id="SFLDS00052">
    <property type="entry name" value="Ferric_Reductase_Domain"/>
    <property type="match status" value="1"/>
</dbReference>
<dbReference type="GO" id="GO:0000293">
    <property type="term" value="F:ferric-chelate reductase activity"/>
    <property type="evidence" value="ECO:0007669"/>
    <property type="project" value="UniProtKB-ARBA"/>
</dbReference>
<dbReference type="SUPFAM" id="SSF52343">
    <property type="entry name" value="Ferredoxin reductase-like, C-terminal NADP-linked domain"/>
    <property type="match status" value="1"/>
</dbReference>
<dbReference type="SFLD" id="SFLDG01168">
    <property type="entry name" value="Ferric_reductase_subgroup_(FRE"/>
    <property type="match status" value="1"/>
</dbReference>
<dbReference type="EMBL" id="AVOT02012009">
    <property type="protein sequence ID" value="MBW0493304.1"/>
    <property type="molecule type" value="Genomic_DNA"/>
</dbReference>
<dbReference type="InterPro" id="IPR013130">
    <property type="entry name" value="Fe3_Rdtase_TM_dom"/>
</dbReference>
<name>A0A9Q3CXY3_9BASI</name>
<keyword evidence="3" id="KW-0813">Transport</keyword>
<dbReference type="Proteomes" id="UP000765509">
    <property type="component" value="Unassembled WGS sequence"/>
</dbReference>
<organism evidence="13 14">
    <name type="scientific">Austropuccinia psidii MF-1</name>
    <dbReference type="NCBI Taxonomy" id="1389203"/>
    <lineage>
        <taxon>Eukaryota</taxon>
        <taxon>Fungi</taxon>
        <taxon>Dikarya</taxon>
        <taxon>Basidiomycota</taxon>
        <taxon>Pucciniomycotina</taxon>
        <taxon>Pucciniomycetes</taxon>
        <taxon>Pucciniales</taxon>
        <taxon>Sphaerophragmiaceae</taxon>
        <taxon>Austropuccinia</taxon>
    </lineage>
</organism>
<comment type="subcellular location">
    <subcellularLocation>
        <location evidence="1">Membrane</location>
        <topology evidence="1">Multi-pass membrane protein</topology>
    </subcellularLocation>
</comment>
<dbReference type="Gene3D" id="3.40.50.80">
    <property type="entry name" value="Nucleotide-binding domain of ferredoxin-NADP reductase (FNR) module"/>
    <property type="match status" value="1"/>
</dbReference>
<feature type="region of interest" description="Disordered" evidence="10">
    <location>
        <begin position="375"/>
        <end position="405"/>
    </location>
</feature>
<dbReference type="OrthoDB" id="17725at2759"/>
<feature type="transmembrane region" description="Helical" evidence="11">
    <location>
        <begin position="171"/>
        <end position="190"/>
    </location>
</feature>
<dbReference type="Pfam" id="PF08022">
    <property type="entry name" value="FAD_binding_8"/>
    <property type="match status" value="1"/>
</dbReference>
<feature type="transmembrane region" description="Helical" evidence="11">
    <location>
        <begin position="202"/>
        <end position="223"/>
    </location>
</feature>
<dbReference type="Pfam" id="PF01794">
    <property type="entry name" value="Ferric_reduct"/>
    <property type="match status" value="1"/>
</dbReference>
<feature type="compositionally biased region" description="Polar residues" evidence="10">
    <location>
        <begin position="375"/>
        <end position="394"/>
    </location>
</feature>
<evidence type="ECO:0000256" key="10">
    <source>
        <dbReference type="SAM" id="MobiDB-lite"/>
    </source>
</evidence>
<comment type="caution">
    <text evidence="13">The sequence shown here is derived from an EMBL/GenBank/DDBJ whole genome shotgun (WGS) entry which is preliminary data.</text>
</comment>
<proteinExistence type="inferred from homology"/>
<evidence type="ECO:0000313" key="14">
    <source>
        <dbReference type="Proteomes" id="UP000765509"/>
    </source>
</evidence>
<dbReference type="InterPro" id="IPR017927">
    <property type="entry name" value="FAD-bd_FR_type"/>
</dbReference>
<feature type="transmembrane region" description="Helical" evidence="11">
    <location>
        <begin position="24"/>
        <end position="43"/>
    </location>
</feature>
<evidence type="ECO:0000256" key="9">
    <source>
        <dbReference type="ARBA" id="ARBA00023136"/>
    </source>
</evidence>
<protein>
    <recommendedName>
        <fullName evidence="12">FAD-binding FR-type domain-containing protein</fullName>
    </recommendedName>
</protein>
<evidence type="ECO:0000256" key="5">
    <source>
        <dbReference type="ARBA" id="ARBA00022982"/>
    </source>
</evidence>
<gene>
    <name evidence="13" type="ORF">O181_033019</name>
</gene>
<keyword evidence="14" id="KW-1185">Reference proteome</keyword>
<dbReference type="Pfam" id="PF08030">
    <property type="entry name" value="NAD_binding_6"/>
    <property type="match status" value="1"/>
</dbReference>
<keyword evidence="7" id="KW-0560">Oxidoreductase</keyword>
<evidence type="ECO:0000256" key="2">
    <source>
        <dbReference type="ARBA" id="ARBA00006278"/>
    </source>
</evidence>
<dbReference type="InterPro" id="IPR013112">
    <property type="entry name" value="FAD-bd_8"/>
</dbReference>
<keyword evidence="4 11" id="KW-0812">Transmembrane</keyword>
<evidence type="ECO:0000259" key="12">
    <source>
        <dbReference type="PROSITE" id="PS51384"/>
    </source>
</evidence>
<evidence type="ECO:0000256" key="6">
    <source>
        <dbReference type="ARBA" id="ARBA00022989"/>
    </source>
</evidence>
<dbReference type="GO" id="GO:0006879">
    <property type="term" value="P:intracellular iron ion homeostasis"/>
    <property type="evidence" value="ECO:0007669"/>
    <property type="project" value="TreeGrafter"/>
</dbReference>
<comment type="similarity">
    <text evidence="2">Belongs to the ferric reductase (FRE) family.</text>
</comment>
<reference evidence="13" key="1">
    <citation type="submission" date="2021-03" db="EMBL/GenBank/DDBJ databases">
        <title>Draft genome sequence of rust myrtle Austropuccinia psidii MF-1, a brazilian biotype.</title>
        <authorList>
            <person name="Quecine M.C."/>
            <person name="Pachon D.M.R."/>
            <person name="Bonatelli M.L."/>
            <person name="Correr F.H."/>
            <person name="Franceschini L.M."/>
            <person name="Leite T.F."/>
            <person name="Margarido G.R.A."/>
            <person name="Almeida C.A."/>
            <person name="Ferrarezi J.A."/>
            <person name="Labate C.A."/>
        </authorList>
    </citation>
    <scope>NUCLEOTIDE SEQUENCE</scope>
    <source>
        <strain evidence="13">MF-1</strain>
    </source>
</reference>
<dbReference type="InterPro" id="IPR039261">
    <property type="entry name" value="FNR_nucleotide-bd"/>
</dbReference>
<dbReference type="GO" id="GO:0006826">
    <property type="term" value="P:iron ion transport"/>
    <property type="evidence" value="ECO:0007669"/>
    <property type="project" value="TreeGrafter"/>
</dbReference>
<keyword evidence="5" id="KW-0249">Electron transport</keyword>
<evidence type="ECO:0000256" key="11">
    <source>
        <dbReference type="SAM" id="Phobius"/>
    </source>
</evidence>
<dbReference type="GO" id="GO:0005886">
    <property type="term" value="C:plasma membrane"/>
    <property type="evidence" value="ECO:0007669"/>
    <property type="project" value="TreeGrafter"/>
</dbReference>
<dbReference type="PROSITE" id="PS51384">
    <property type="entry name" value="FAD_FR"/>
    <property type="match status" value="1"/>
</dbReference>
<dbReference type="PANTHER" id="PTHR32361">
    <property type="entry name" value="FERRIC/CUPRIC REDUCTASE TRANSMEMBRANE COMPONENT"/>
    <property type="match status" value="1"/>
</dbReference>
<evidence type="ECO:0000256" key="4">
    <source>
        <dbReference type="ARBA" id="ARBA00022692"/>
    </source>
</evidence>
<keyword evidence="8" id="KW-0406">Ion transport</keyword>
<dbReference type="InterPro" id="IPR051410">
    <property type="entry name" value="Ferric/Cupric_Reductase"/>
</dbReference>
<evidence type="ECO:0000256" key="7">
    <source>
        <dbReference type="ARBA" id="ARBA00023002"/>
    </source>
</evidence>
<dbReference type="GO" id="GO:0015677">
    <property type="term" value="P:copper ion import"/>
    <property type="evidence" value="ECO:0007669"/>
    <property type="project" value="TreeGrafter"/>
</dbReference>
<feature type="transmembrane region" description="Helical" evidence="11">
    <location>
        <begin position="230"/>
        <end position="248"/>
    </location>
</feature>
<keyword evidence="6 11" id="KW-1133">Transmembrane helix</keyword>
<dbReference type="InterPro" id="IPR013121">
    <property type="entry name" value="Fe_red_NAD-bd_6"/>
</dbReference>
<dbReference type="AlphaFoldDB" id="A0A9Q3CXY3"/>
<feature type="domain" description="FAD-binding FR-type" evidence="12">
    <location>
        <begin position="268"/>
        <end position="387"/>
    </location>
</feature>
<evidence type="ECO:0000256" key="8">
    <source>
        <dbReference type="ARBA" id="ARBA00023065"/>
    </source>
</evidence>
<keyword evidence="9 11" id="KW-0472">Membrane</keyword>
<dbReference type="CDD" id="cd06186">
    <property type="entry name" value="NOX_Duox_like_FAD_NADP"/>
    <property type="match status" value="1"/>
</dbReference>